<gene>
    <name evidence="1" type="ORF">FYJ45_06180</name>
</gene>
<name>A0A6N7WB68_9FIRM</name>
<keyword evidence="2" id="KW-1185">Reference proteome</keyword>
<protein>
    <submittedName>
        <fullName evidence="1">Uncharacterized protein</fullName>
    </submittedName>
</protein>
<proteinExistence type="predicted"/>
<dbReference type="AlphaFoldDB" id="A0A6N7WB68"/>
<evidence type="ECO:0000313" key="1">
    <source>
        <dbReference type="EMBL" id="MSS87923.1"/>
    </source>
</evidence>
<organism evidence="1 2">
    <name type="scientific">Eisenbergiella porci</name>
    <dbReference type="NCBI Taxonomy" id="2652274"/>
    <lineage>
        <taxon>Bacteria</taxon>
        <taxon>Bacillati</taxon>
        <taxon>Bacillota</taxon>
        <taxon>Clostridia</taxon>
        <taxon>Lachnospirales</taxon>
        <taxon>Lachnospiraceae</taxon>
        <taxon>Eisenbergiella</taxon>
    </lineage>
</organism>
<accession>A0A6N7WB68</accession>
<dbReference type="EMBL" id="VUMI01000007">
    <property type="protein sequence ID" value="MSS87923.1"/>
    <property type="molecule type" value="Genomic_DNA"/>
</dbReference>
<sequence length="72" mass="8161">MNLKCECYIHSLKQGEKNVLGEAAILKRLGDNDYLAEYNGVKCHAMFNPFVGRNFVDDVYGIVHSSPERGER</sequence>
<dbReference type="GeneID" id="86052659"/>
<dbReference type="RefSeq" id="WP_154463909.1">
    <property type="nucleotide sequence ID" value="NZ_VUMI01000007.1"/>
</dbReference>
<comment type="caution">
    <text evidence="1">The sequence shown here is derived from an EMBL/GenBank/DDBJ whole genome shotgun (WGS) entry which is preliminary data.</text>
</comment>
<dbReference type="Proteomes" id="UP000436047">
    <property type="component" value="Unassembled WGS sequence"/>
</dbReference>
<reference evidence="1 2" key="1">
    <citation type="submission" date="2019-08" db="EMBL/GenBank/DDBJ databases">
        <title>In-depth cultivation of the pig gut microbiome towards novel bacterial diversity and tailored functional studies.</title>
        <authorList>
            <person name="Wylensek D."/>
            <person name="Hitch T.C.A."/>
            <person name="Clavel T."/>
        </authorList>
    </citation>
    <scope>NUCLEOTIDE SEQUENCE [LARGE SCALE GENOMIC DNA]</scope>
    <source>
        <strain evidence="1 2">WCA-389-WT-23B</strain>
    </source>
</reference>
<evidence type="ECO:0000313" key="2">
    <source>
        <dbReference type="Proteomes" id="UP000436047"/>
    </source>
</evidence>